<dbReference type="EMBL" id="CP001807">
    <property type="protein sequence ID" value="ACY48934.1"/>
    <property type="molecule type" value="Genomic_DNA"/>
</dbReference>
<feature type="chain" id="PRO_5003010815" description="T9SS type A sorting domain-containing protein" evidence="2">
    <location>
        <begin position="17"/>
        <end position="685"/>
    </location>
</feature>
<evidence type="ECO:0000313" key="3">
    <source>
        <dbReference type="EMBL" id="ACY48934.1"/>
    </source>
</evidence>
<evidence type="ECO:0000313" key="4">
    <source>
        <dbReference type="Proteomes" id="UP000002221"/>
    </source>
</evidence>
<feature type="region of interest" description="Disordered" evidence="1">
    <location>
        <begin position="162"/>
        <end position="187"/>
    </location>
</feature>
<proteinExistence type="predicted"/>
<evidence type="ECO:0008006" key="5">
    <source>
        <dbReference type="Google" id="ProtNLM"/>
    </source>
</evidence>
<keyword evidence="4" id="KW-1185">Reference proteome</keyword>
<protein>
    <recommendedName>
        <fullName evidence="5">T9SS type A sorting domain-containing protein</fullName>
    </recommendedName>
</protein>
<evidence type="ECO:0000256" key="1">
    <source>
        <dbReference type="SAM" id="MobiDB-lite"/>
    </source>
</evidence>
<organism evidence="3 4">
    <name type="scientific">Rhodothermus marinus (strain ATCC 43812 / DSM 4252 / R-10)</name>
    <name type="common">Rhodothermus obamensis</name>
    <dbReference type="NCBI Taxonomy" id="518766"/>
    <lineage>
        <taxon>Bacteria</taxon>
        <taxon>Pseudomonadati</taxon>
        <taxon>Rhodothermota</taxon>
        <taxon>Rhodothermia</taxon>
        <taxon>Rhodothermales</taxon>
        <taxon>Rhodothermaceae</taxon>
        <taxon>Rhodothermus</taxon>
    </lineage>
</organism>
<dbReference type="eggNOG" id="COG4733">
    <property type="taxonomic scope" value="Bacteria"/>
</dbReference>
<dbReference type="HOGENOM" id="CLU_401630_0_0_10"/>
<dbReference type="Gene3D" id="3.40.390.10">
    <property type="entry name" value="Collagenase (Catalytic Domain)"/>
    <property type="match status" value="1"/>
</dbReference>
<gene>
    <name evidence="3" type="ordered locus">Rmar_2053</name>
</gene>
<dbReference type="KEGG" id="rmr:Rmar_2053"/>
<dbReference type="NCBIfam" id="TIGR04183">
    <property type="entry name" value="Por_Secre_tail"/>
    <property type="match status" value="1"/>
</dbReference>
<dbReference type="OrthoDB" id="908912at2"/>
<keyword evidence="2" id="KW-0732">Signal</keyword>
<dbReference type="STRING" id="518766.Rmar_2053"/>
<dbReference type="Pfam" id="PF13688">
    <property type="entry name" value="Reprolysin_5"/>
    <property type="match status" value="1"/>
</dbReference>
<reference evidence="3 4" key="1">
    <citation type="journal article" date="2009" name="Stand. Genomic Sci.">
        <title>Complete genome sequence of Rhodothermus marinus type strain (R-10).</title>
        <authorList>
            <person name="Nolan M."/>
            <person name="Tindall B.J."/>
            <person name="Pomrenke H."/>
            <person name="Lapidus A."/>
            <person name="Copeland A."/>
            <person name="Glavina Del Rio T."/>
            <person name="Lucas S."/>
            <person name="Chen F."/>
            <person name="Tice H."/>
            <person name="Cheng J.F."/>
            <person name="Saunders E."/>
            <person name="Han C."/>
            <person name="Bruce D."/>
            <person name="Goodwin L."/>
            <person name="Chain P."/>
            <person name="Pitluck S."/>
            <person name="Ovchinikova G."/>
            <person name="Pati A."/>
            <person name="Ivanova N."/>
            <person name="Mavromatis K."/>
            <person name="Chen A."/>
            <person name="Palaniappan K."/>
            <person name="Land M."/>
            <person name="Hauser L."/>
            <person name="Chang Y.J."/>
            <person name="Jeffries C.D."/>
            <person name="Brettin T."/>
            <person name="Goker M."/>
            <person name="Bristow J."/>
            <person name="Eisen J.A."/>
            <person name="Markowitz V."/>
            <person name="Hugenholtz P."/>
            <person name="Kyrpides N.C."/>
            <person name="Klenk H.P."/>
            <person name="Detter J.C."/>
        </authorList>
    </citation>
    <scope>NUCLEOTIDE SEQUENCE [LARGE SCALE GENOMIC DNA]</scope>
    <source>
        <strain evidence="4">ATCC 43812 / DSM 4252 / R-10</strain>
    </source>
</reference>
<feature type="signal peptide" evidence="2">
    <location>
        <begin position="1"/>
        <end position="16"/>
    </location>
</feature>
<sequence length="685" mass="75190">MLLLGLWLALSTTLQAQPVPLFEAVSASLQALGPQAQQRQQVLQKLPMVQQLQVVRLPAQLWRYRSFELAVNAAGRLVPGHGKGLGTLTVRRGELSVLSEEAVAWNGRIYVGSDTSEAVGEVSLVVLRTGAVTGQVLLGDAEYWVRPLGGGLHALVTIDPSKYPKERPTSPYHDGGGPGEAGLNDAAESVQPEKAVEHETQATSMGSCAQEEAAAAGAVVQSRCSPEVVRVLVLYTPAAAQGRDIDGIIYAALNDANQAYRNSQINNLELRLVHKRSFSFTVQSIPEDDVEQLASDAQAQALRDQYQADVVVLLIDSNVGRWDSTYGVAGVILSGTTGEQLRNIGEANQKAYAIVQVDYASAGQYTLAHEIGHIQGARHDPEDDNYCCPEVGVPYGRGNRFSVYSCDPFWPFKCGRDYYATIMAYTWRWMYPDRYYQRIRYFSSPNVTYRGVTIGSSDRNNARVLRETADVVADFRDPNELRATFFYTSDNFPYEGTYTFTAQPCGGRGTLSYQWRKCADPFTCGPVLGTGATFTTYLAPGSNYIQLTVQSSAGQAYTALREVYVLDSSCGEEIFCAQAVGGDTLQVVQERLSAERLPAAPELEGLYPNPAGDRVVVRFGLPEASEVELMVYDVLGRAVVRRRPGRMEAGWHREVLMTDGWPAGRYVVVLRVGERTLSKTLMRIR</sequence>
<dbReference type="InterPro" id="IPR024079">
    <property type="entry name" value="MetalloPept_cat_dom_sf"/>
</dbReference>
<dbReference type="InterPro" id="IPR026444">
    <property type="entry name" value="Secre_tail"/>
</dbReference>
<accession>D0MD22</accession>
<dbReference type="eggNOG" id="COG3291">
    <property type="taxonomic scope" value="Bacteria"/>
</dbReference>
<evidence type="ECO:0000256" key="2">
    <source>
        <dbReference type="SAM" id="SignalP"/>
    </source>
</evidence>
<dbReference type="SUPFAM" id="SSF55486">
    <property type="entry name" value="Metalloproteases ('zincins'), catalytic domain"/>
    <property type="match status" value="1"/>
</dbReference>
<name>D0MD22_RHOM4</name>
<dbReference type="Proteomes" id="UP000002221">
    <property type="component" value="Chromosome"/>
</dbReference>
<dbReference type="AlphaFoldDB" id="D0MD22"/>
<dbReference type="RefSeq" id="WP_012844545.1">
    <property type="nucleotide sequence ID" value="NC_013501.1"/>
</dbReference>
<dbReference type="GO" id="GO:0008237">
    <property type="term" value="F:metallopeptidase activity"/>
    <property type="evidence" value="ECO:0007669"/>
    <property type="project" value="InterPro"/>
</dbReference>